<dbReference type="PROSITE" id="PS00624">
    <property type="entry name" value="GMC_OXRED_2"/>
    <property type="match status" value="1"/>
</dbReference>
<dbReference type="PANTHER" id="PTHR46056">
    <property type="entry name" value="LONG-CHAIN-ALCOHOL OXIDASE"/>
    <property type="match status" value="1"/>
</dbReference>
<feature type="domain" description="Glucose-methanol-choline oxidoreductase N-terminal" evidence="6">
    <location>
        <begin position="426"/>
        <end position="440"/>
    </location>
</feature>
<feature type="region of interest" description="Disordered" evidence="5">
    <location>
        <begin position="605"/>
        <end position="630"/>
    </location>
</feature>
<dbReference type="Proteomes" id="UP000253508">
    <property type="component" value="Unassembled WGS sequence"/>
</dbReference>
<dbReference type="Pfam" id="PF05199">
    <property type="entry name" value="GMC_oxred_C"/>
    <property type="match status" value="1"/>
</dbReference>
<comment type="similarity">
    <text evidence="1">Belongs to the GMC oxidoreductase family.</text>
</comment>
<keyword evidence="8" id="KW-1185">Reference proteome</keyword>
<keyword evidence="2" id="KW-0285">Flavoprotein</keyword>
<feature type="compositionally biased region" description="Polar residues" evidence="5">
    <location>
        <begin position="617"/>
        <end position="626"/>
    </location>
</feature>
<dbReference type="InterPro" id="IPR002938">
    <property type="entry name" value="FAD-bd"/>
</dbReference>
<evidence type="ECO:0000313" key="7">
    <source>
        <dbReference type="EMBL" id="RCK56777.1"/>
    </source>
</evidence>
<dbReference type="InterPro" id="IPR036188">
    <property type="entry name" value="FAD/NAD-bd_sf"/>
</dbReference>
<feature type="compositionally biased region" description="Basic and acidic residues" evidence="5">
    <location>
        <begin position="205"/>
        <end position="219"/>
    </location>
</feature>
<accession>A0A367XT34</accession>
<dbReference type="OrthoDB" id="9798604at2"/>
<dbReference type="Pfam" id="PF00732">
    <property type="entry name" value="GMC_oxred_N"/>
    <property type="match status" value="1"/>
</dbReference>
<evidence type="ECO:0000256" key="3">
    <source>
        <dbReference type="ARBA" id="ARBA00022827"/>
    </source>
</evidence>
<dbReference type="Pfam" id="PF01494">
    <property type="entry name" value="FAD_binding_3"/>
    <property type="match status" value="1"/>
</dbReference>
<evidence type="ECO:0000256" key="5">
    <source>
        <dbReference type="SAM" id="MobiDB-lite"/>
    </source>
</evidence>
<gene>
    <name evidence="7" type="ORF">DTO57_13905</name>
</gene>
<dbReference type="SUPFAM" id="SSF51905">
    <property type="entry name" value="FAD/NAD(P)-binding domain"/>
    <property type="match status" value="1"/>
</dbReference>
<dbReference type="GO" id="GO:0071949">
    <property type="term" value="F:FAD binding"/>
    <property type="evidence" value="ECO:0007669"/>
    <property type="project" value="InterPro"/>
</dbReference>
<dbReference type="EMBL" id="QORO01000007">
    <property type="protein sequence ID" value="RCK56777.1"/>
    <property type="molecule type" value="Genomic_DNA"/>
</dbReference>
<dbReference type="InterPro" id="IPR007867">
    <property type="entry name" value="GMC_OxRtase_C"/>
</dbReference>
<sequence length="675" mass="71764">MRAADTALRAAVDRVIPADGWRAGWDGGVGAYLADPLAQRDLPDVLPRLETFSAWLEARNFLDLDESGRDEILREAETLPGVSDDFAALRRICWEGYYALRPELEPEGIRMVGYHAIPEGVVPVEPDPLPSIASDALEASYDAIVIGSGPGGGSAARVLAEAGKSVLLVERTPAKTNAELRGDHLHGKRNALFWPTVGPGPGYPRELRDEEGNGRRVESTGDAGPYGLNADALGGGTRVWQGMAWRFFPEDFRMASIYGTPEGSTLADWPVDYDEMEPFYTRAEWELGVAGEEGALTARTPRTRGYPMPPMGTEPARELLAAGADRLGWGWGPIPLSINSVPNDGRPACVRCPQCVGHACPVNAKNGAHNTLIARAVADGARLLQDAEAIEVRDGSGSAEVVLMVDASTSPREVTVRADVVVVSAGAVETPRLLLASGLGNEHLGQGLHDHRTATIFGDVDEPVKPFIGPGHSVATLDHVHGDTIGYGGGVLVDVMGFLPLTSAGAPAPGVARWGSEHKEWMRTGRANLFGIFGMGQEIPAIGSAVGLAPTIRDRWGRPGASLRKLSHPLSLDIERGMGEQGSRWLEAAGARNVRVQERGGATVSAAGEHSCGTARMSASETSGATSPEGRLYGTKRIYVADSSLHPTNGSVNPTLTITANSLRVATRLMERWPR</sequence>
<organism evidence="7 8">
    <name type="scientific">Microbacterium sorbitolivorans</name>
    <dbReference type="NCBI Taxonomy" id="1867410"/>
    <lineage>
        <taxon>Bacteria</taxon>
        <taxon>Bacillati</taxon>
        <taxon>Actinomycetota</taxon>
        <taxon>Actinomycetes</taxon>
        <taxon>Micrococcales</taxon>
        <taxon>Microbacteriaceae</taxon>
        <taxon>Microbacterium</taxon>
    </lineage>
</organism>
<keyword evidence="4" id="KW-0560">Oxidoreductase</keyword>
<evidence type="ECO:0000256" key="4">
    <source>
        <dbReference type="ARBA" id="ARBA00023002"/>
    </source>
</evidence>
<protein>
    <submittedName>
        <fullName evidence="7">FAD-binding protein</fullName>
    </submittedName>
</protein>
<dbReference type="GO" id="GO:0016614">
    <property type="term" value="F:oxidoreductase activity, acting on CH-OH group of donors"/>
    <property type="evidence" value="ECO:0007669"/>
    <property type="project" value="InterPro"/>
</dbReference>
<proteinExistence type="inferred from homology"/>
<dbReference type="AlphaFoldDB" id="A0A367XT34"/>
<feature type="region of interest" description="Disordered" evidence="5">
    <location>
        <begin position="200"/>
        <end position="223"/>
    </location>
</feature>
<evidence type="ECO:0000256" key="1">
    <source>
        <dbReference type="ARBA" id="ARBA00010790"/>
    </source>
</evidence>
<evidence type="ECO:0000259" key="6">
    <source>
        <dbReference type="PROSITE" id="PS00624"/>
    </source>
</evidence>
<dbReference type="InterPro" id="IPR000172">
    <property type="entry name" value="GMC_OxRdtase_N"/>
</dbReference>
<reference evidence="7 8" key="1">
    <citation type="submission" date="2018-07" db="EMBL/GenBank/DDBJ databases">
        <title>Microbacterium endoborsara sp. nov., a novel actinobacterium isolated from Borszczowia aralocaspica.</title>
        <authorList>
            <person name="An D."/>
        </authorList>
    </citation>
    <scope>NUCLEOTIDE SEQUENCE [LARGE SCALE GENOMIC DNA]</scope>
    <source>
        <strain evidence="7 8">C1.15228</strain>
    </source>
</reference>
<dbReference type="PANTHER" id="PTHR46056:SF12">
    <property type="entry name" value="LONG-CHAIN-ALCOHOL OXIDASE"/>
    <property type="match status" value="1"/>
</dbReference>
<dbReference type="Gene3D" id="3.50.50.60">
    <property type="entry name" value="FAD/NAD(P)-binding domain"/>
    <property type="match status" value="2"/>
</dbReference>
<evidence type="ECO:0000256" key="2">
    <source>
        <dbReference type="ARBA" id="ARBA00022630"/>
    </source>
</evidence>
<name>A0A367XT34_9MICO</name>
<evidence type="ECO:0000313" key="8">
    <source>
        <dbReference type="Proteomes" id="UP000253508"/>
    </source>
</evidence>
<comment type="caution">
    <text evidence="7">The sequence shown here is derived from an EMBL/GenBank/DDBJ whole genome shotgun (WGS) entry which is preliminary data.</text>
</comment>
<keyword evidence="3" id="KW-0274">FAD</keyword>